<dbReference type="AlphaFoldDB" id="A0A934NUY7"/>
<gene>
    <name evidence="1" type="ORF">JGU71_24520</name>
</gene>
<organism evidence="1 2">
    <name type="scientific">Antrihabitans stalagmiti</name>
    <dbReference type="NCBI Taxonomy" id="2799499"/>
    <lineage>
        <taxon>Bacteria</taxon>
        <taxon>Bacillati</taxon>
        <taxon>Actinomycetota</taxon>
        <taxon>Actinomycetes</taxon>
        <taxon>Mycobacteriales</taxon>
        <taxon>Nocardiaceae</taxon>
        <taxon>Antrihabitans</taxon>
    </lineage>
</organism>
<evidence type="ECO:0000313" key="2">
    <source>
        <dbReference type="Proteomes" id="UP000655868"/>
    </source>
</evidence>
<sequence length="65" mass="7249">MDAFDNNAPARQMRQLSLPLASRCRGGKVRQCADLVKLIRTEVVTHGAREIPVVVLERTDTTTQD</sequence>
<name>A0A934NUY7_9NOCA</name>
<comment type="caution">
    <text evidence="1">The sequence shown here is derived from an EMBL/GenBank/DDBJ whole genome shotgun (WGS) entry which is preliminary data.</text>
</comment>
<proteinExistence type="predicted"/>
<dbReference type="EMBL" id="JAEMNV010000009">
    <property type="protein sequence ID" value="MBJ8342058.1"/>
    <property type="molecule type" value="Genomic_DNA"/>
</dbReference>
<dbReference type="Proteomes" id="UP000655868">
    <property type="component" value="Unassembled WGS sequence"/>
</dbReference>
<protein>
    <submittedName>
        <fullName evidence="1">Uncharacterized protein</fullName>
    </submittedName>
</protein>
<evidence type="ECO:0000313" key="1">
    <source>
        <dbReference type="EMBL" id="MBJ8342058.1"/>
    </source>
</evidence>
<keyword evidence="2" id="KW-1185">Reference proteome</keyword>
<dbReference type="RefSeq" id="WP_199707284.1">
    <property type="nucleotide sequence ID" value="NZ_JAEMNV010000009.1"/>
</dbReference>
<reference evidence="1" key="1">
    <citation type="submission" date="2020-12" db="EMBL/GenBank/DDBJ databases">
        <title>Antrihabitans popcorni sp. nov. and Antrihabitans auranticaus sp. nov., isolated from a larva cave.</title>
        <authorList>
            <person name="Lee S.D."/>
            <person name="Kim I.S."/>
        </authorList>
    </citation>
    <scope>NUCLEOTIDE SEQUENCE</scope>
    <source>
        <strain evidence="1">YC3-6</strain>
    </source>
</reference>
<accession>A0A934NUY7</accession>